<dbReference type="InterPro" id="IPR027589">
    <property type="entry name" value="Choice_anch_B"/>
</dbReference>
<evidence type="ECO:0000313" key="1">
    <source>
        <dbReference type="EMBL" id="PHQ31019.1"/>
    </source>
</evidence>
<dbReference type="AlphaFoldDB" id="A0A2G1VX64"/>
<reference evidence="1 2" key="1">
    <citation type="submission" date="2017-08" db="EMBL/GenBank/DDBJ databases">
        <title>The whole genome shortgun sequences of strain Leeuwenhoekiella nanhaiensis G18 from the South China Sea.</title>
        <authorList>
            <person name="Liu Q."/>
        </authorList>
    </citation>
    <scope>NUCLEOTIDE SEQUENCE [LARGE SCALE GENOMIC DNA]</scope>
    <source>
        <strain evidence="1 2">G18</strain>
    </source>
</reference>
<evidence type="ECO:0000313" key="2">
    <source>
        <dbReference type="Proteomes" id="UP000229433"/>
    </source>
</evidence>
<dbReference type="NCBIfam" id="TIGR04312">
    <property type="entry name" value="choice_anch_B"/>
    <property type="match status" value="1"/>
</dbReference>
<proteinExistence type="predicted"/>
<dbReference type="EMBL" id="NQXA01000001">
    <property type="protein sequence ID" value="PHQ31019.1"/>
    <property type="molecule type" value="Genomic_DNA"/>
</dbReference>
<dbReference type="Pfam" id="PF08309">
    <property type="entry name" value="LVIVD"/>
    <property type="match status" value="1"/>
</dbReference>
<sequence>MKYSNLFLASLSVVLLTACSRTDDNDLPPALDDTDEVVADGEVVPCENGFAGIYPCSGYDLVGQVTLREMQAGSGNDCWGWTDPATGNEYALMGLDNGVAFIEISDALNPLYLGKLSSRTASSPWRDVKVFGNHAFVVSEADNHGLQVFDLTRLRGLEEAQNFTADAVNLEFGSAHNIVINEEESRVYVVGAATFDGGLHIFDVSNPEAPVSIGGFDGDGYTHDAQVVTYSGPDTDYTGRQICVASNEDSITLVDVTDAANPVFISKITYSNPFYTHQGWFTEDQRYFIGNDELDELQVGFNTRSLIFDFSDLDNPVEVGTYSGPTRAIDHNYYVKANTLFLTNYTAGLRVLDITDVANANFTETGFFDTYPASNVTDFEGAWSNYPYFASGKIIISDIERGLFIIKKSQ</sequence>
<protein>
    <submittedName>
        <fullName evidence="1">Regulator</fullName>
    </submittedName>
</protein>
<dbReference type="PROSITE" id="PS51257">
    <property type="entry name" value="PROKAR_LIPOPROTEIN"/>
    <property type="match status" value="1"/>
</dbReference>
<gene>
    <name evidence="1" type="ORF">CJ305_01995</name>
</gene>
<dbReference type="InterPro" id="IPR013211">
    <property type="entry name" value="LVIVD"/>
</dbReference>
<dbReference type="GO" id="GO:0005576">
    <property type="term" value="C:extracellular region"/>
    <property type="evidence" value="ECO:0007669"/>
    <property type="project" value="TreeGrafter"/>
</dbReference>
<comment type="caution">
    <text evidence="1">The sequence shown here is derived from an EMBL/GenBank/DDBJ whole genome shotgun (WGS) entry which is preliminary data.</text>
</comment>
<dbReference type="PANTHER" id="PTHR38787:SF3">
    <property type="entry name" value="REGULATORY P DOMAIN-CONTAINING PROTEIN"/>
    <property type="match status" value="1"/>
</dbReference>
<dbReference type="SUPFAM" id="SSF75011">
    <property type="entry name" value="3-carboxy-cis,cis-mucoante lactonizing enzyme"/>
    <property type="match status" value="1"/>
</dbReference>
<dbReference type="RefSeq" id="WP_099644558.1">
    <property type="nucleotide sequence ID" value="NZ_KZ319287.1"/>
</dbReference>
<dbReference type="Proteomes" id="UP000229433">
    <property type="component" value="Unassembled WGS sequence"/>
</dbReference>
<keyword evidence="2" id="KW-1185">Reference proteome</keyword>
<dbReference type="OrthoDB" id="9815940at2"/>
<dbReference type="PANTHER" id="PTHR38787">
    <property type="entry name" value="REGULATORY P DOMAIN-CONTAINING PROTEIN"/>
    <property type="match status" value="1"/>
</dbReference>
<accession>A0A2G1VX64</accession>
<name>A0A2G1VX64_9FLAO</name>
<organism evidence="1 2">
    <name type="scientific">Leeuwenhoekiella nanhaiensis</name>
    <dbReference type="NCBI Taxonomy" id="1655491"/>
    <lineage>
        <taxon>Bacteria</taxon>
        <taxon>Pseudomonadati</taxon>
        <taxon>Bacteroidota</taxon>
        <taxon>Flavobacteriia</taxon>
        <taxon>Flavobacteriales</taxon>
        <taxon>Flavobacteriaceae</taxon>
        <taxon>Leeuwenhoekiella</taxon>
    </lineage>
</organism>